<organism evidence="1 2">
    <name type="scientific">Klebsormidium nitens</name>
    <name type="common">Green alga</name>
    <name type="synonym">Ulothrix nitens</name>
    <dbReference type="NCBI Taxonomy" id="105231"/>
    <lineage>
        <taxon>Eukaryota</taxon>
        <taxon>Viridiplantae</taxon>
        <taxon>Streptophyta</taxon>
        <taxon>Klebsormidiophyceae</taxon>
        <taxon>Klebsormidiales</taxon>
        <taxon>Klebsormidiaceae</taxon>
        <taxon>Klebsormidium</taxon>
    </lineage>
</organism>
<evidence type="ECO:0000313" key="2">
    <source>
        <dbReference type="Proteomes" id="UP000054558"/>
    </source>
</evidence>
<proteinExistence type="predicted"/>
<dbReference type="AlphaFoldDB" id="A0A1Y1I9E4"/>
<reference evidence="1 2" key="1">
    <citation type="journal article" date="2014" name="Nat. Commun.">
        <title>Klebsormidium flaccidum genome reveals primary factors for plant terrestrial adaptation.</title>
        <authorList>
            <person name="Hori K."/>
            <person name="Maruyama F."/>
            <person name="Fujisawa T."/>
            <person name="Togashi T."/>
            <person name="Yamamoto N."/>
            <person name="Seo M."/>
            <person name="Sato S."/>
            <person name="Yamada T."/>
            <person name="Mori H."/>
            <person name="Tajima N."/>
            <person name="Moriyama T."/>
            <person name="Ikeuchi M."/>
            <person name="Watanabe M."/>
            <person name="Wada H."/>
            <person name="Kobayashi K."/>
            <person name="Saito M."/>
            <person name="Masuda T."/>
            <person name="Sasaki-Sekimoto Y."/>
            <person name="Mashiguchi K."/>
            <person name="Awai K."/>
            <person name="Shimojima M."/>
            <person name="Masuda S."/>
            <person name="Iwai M."/>
            <person name="Nobusawa T."/>
            <person name="Narise T."/>
            <person name="Kondo S."/>
            <person name="Saito H."/>
            <person name="Sato R."/>
            <person name="Murakawa M."/>
            <person name="Ihara Y."/>
            <person name="Oshima-Yamada Y."/>
            <person name="Ohtaka K."/>
            <person name="Satoh M."/>
            <person name="Sonobe K."/>
            <person name="Ishii M."/>
            <person name="Ohtani R."/>
            <person name="Kanamori-Sato M."/>
            <person name="Honoki R."/>
            <person name="Miyazaki D."/>
            <person name="Mochizuki H."/>
            <person name="Umetsu J."/>
            <person name="Higashi K."/>
            <person name="Shibata D."/>
            <person name="Kamiya Y."/>
            <person name="Sato N."/>
            <person name="Nakamura Y."/>
            <person name="Tabata S."/>
            <person name="Ida S."/>
            <person name="Kurokawa K."/>
            <person name="Ohta H."/>
        </authorList>
    </citation>
    <scope>NUCLEOTIDE SEQUENCE [LARGE SCALE GENOMIC DNA]</scope>
    <source>
        <strain evidence="1 2">NIES-2285</strain>
    </source>
</reference>
<name>A0A1Y1I9E4_KLENI</name>
<sequence length="145" mass="15878">MQLAGTRAKIQPKDQDVVARKSLSAQRVKQDKAVPNNRTAVLQLLQVINVKLDNQAPKRHNSYARDLPQALRPIAVTATGGAHPVGSVPQLQDAGGIFPGTVQQLLTLSPAQLDELRAFYNDDFGNQVGDGVEIQRHKFAMYIGW</sequence>
<keyword evidence="2" id="KW-1185">Reference proteome</keyword>
<gene>
    <name evidence="1" type="ORF">KFL_003360050</name>
</gene>
<dbReference type="EMBL" id="DF237285">
    <property type="protein sequence ID" value="GAQ87173.1"/>
    <property type="molecule type" value="Genomic_DNA"/>
</dbReference>
<protein>
    <submittedName>
        <fullName evidence="1">Uncharacterized protein</fullName>
    </submittedName>
</protein>
<accession>A0A1Y1I9E4</accession>
<dbReference type="Proteomes" id="UP000054558">
    <property type="component" value="Unassembled WGS sequence"/>
</dbReference>
<evidence type="ECO:0000313" key="1">
    <source>
        <dbReference type="EMBL" id="GAQ87173.1"/>
    </source>
</evidence>